<dbReference type="PANTHER" id="PTHR14303:SF0">
    <property type="entry name" value="DNA POLYMERASE DELTA SUBUNIT 4"/>
    <property type="match status" value="1"/>
</dbReference>
<protein>
    <recommendedName>
        <fullName evidence="3">DNA polymerase delta subunit 4</fullName>
    </recommendedName>
</protein>
<evidence type="ECO:0008006" key="3">
    <source>
        <dbReference type="Google" id="ProtNLM"/>
    </source>
</evidence>
<evidence type="ECO:0000313" key="2">
    <source>
        <dbReference type="Proteomes" id="UP000001357"/>
    </source>
</evidence>
<dbReference type="OMA" id="WERADAF"/>
<dbReference type="Proteomes" id="UP000001357">
    <property type="component" value="Unassembled WGS sequence"/>
</dbReference>
<dbReference type="InterPro" id="IPR007218">
    <property type="entry name" value="DNA_pol_delta_4"/>
</dbReference>
<keyword evidence="2" id="KW-1185">Reference proteome</keyword>
<dbReference type="STRING" id="81824.A9USR8"/>
<name>A9USR8_MONBE</name>
<dbReference type="GO" id="GO:0000731">
    <property type="term" value="P:DNA synthesis involved in DNA repair"/>
    <property type="evidence" value="ECO:0000318"/>
    <property type="project" value="GO_Central"/>
</dbReference>
<dbReference type="KEGG" id="mbr:MONBRDRAFT_5881"/>
<sequence length="118" mass="13484">MSLYQHFEARPKVAERDIPKYKQKRTSSSSSIKVQDVPAAPATVVAGRESPATLAGHHQYLRQFDLDMTFGPCVGVSRRERWERADAFGLNPPKAVLRLLENHPQDETFQQCLWYNTL</sequence>
<dbReference type="AlphaFoldDB" id="A9USR8"/>
<evidence type="ECO:0000313" key="1">
    <source>
        <dbReference type="EMBL" id="EDQ91825.1"/>
    </source>
</evidence>
<dbReference type="GO" id="GO:0006261">
    <property type="term" value="P:DNA-templated DNA replication"/>
    <property type="evidence" value="ECO:0000318"/>
    <property type="project" value="GO_Central"/>
</dbReference>
<proteinExistence type="predicted"/>
<dbReference type="EMBL" id="CH991544">
    <property type="protein sequence ID" value="EDQ91825.1"/>
    <property type="molecule type" value="Genomic_DNA"/>
</dbReference>
<dbReference type="InParanoid" id="A9USR8"/>
<gene>
    <name evidence="1" type="ORF">MONBRDRAFT_5881</name>
</gene>
<dbReference type="RefSeq" id="XP_001743111.1">
    <property type="nucleotide sequence ID" value="XM_001743059.1"/>
</dbReference>
<accession>A9USR8</accession>
<dbReference type="GeneID" id="5888277"/>
<reference evidence="1 2" key="1">
    <citation type="journal article" date="2008" name="Nature">
        <title>The genome of the choanoflagellate Monosiga brevicollis and the origin of metazoans.</title>
        <authorList>
            <consortium name="JGI Sequencing"/>
            <person name="King N."/>
            <person name="Westbrook M.J."/>
            <person name="Young S.L."/>
            <person name="Kuo A."/>
            <person name="Abedin M."/>
            <person name="Chapman J."/>
            <person name="Fairclough S."/>
            <person name="Hellsten U."/>
            <person name="Isogai Y."/>
            <person name="Letunic I."/>
            <person name="Marr M."/>
            <person name="Pincus D."/>
            <person name="Putnam N."/>
            <person name="Rokas A."/>
            <person name="Wright K.J."/>
            <person name="Zuzow R."/>
            <person name="Dirks W."/>
            <person name="Good M."/>
            <person name="Goodstein D."/>
            <person name="Lemons D."/>
            <person name="Li W."/>
            <person name="Lyons J.B."/>
            <person name="Morris A."/>
            <person name="Nichols S."/>
            <person name="Richter D.J."/>
            <person name="Salamov A."/>
            <person name="Bork P."/>
            <person name="Lim W.A."/>
            <person name="Manning G."/>
            <person name="Miller W.T."/>
            <person name="McGinnis W."/>
            <person name="Shapiro H."/>
            <person name="Tjian R."/>
            <person name="Grigoriev I.V."/>
            <person name="Rokhsar D."/>
        </authorList>
    </citation>
    <scope>NUCLEOTIDE SEQUENCE [LARGE SCALE GENOMIC DNA]</scope>
    <source>
        <strain evidence="2">MX1 / ATCC 50154</strain>
    </source>
</reference>
<dbReference type="Pfam" id="PF04081">
    <property type="entry name" value="DNA_pol_delta_4"/>
    <property type="match status" value="1"/>
</dbReference>
<dbReference type="eggNOG" id="ENOG502SC9I">
    <property type="taxonomic scope" value="Eukaryota"/>
</dbReference>
<dbReference type="GO" id="GO:0043625">
    <property type="term" value="C:delta DNA polymerase complex"/>
    <property type="evidence" value="ECO:0000318"/>
    <property type="project" value="GO_Central"/>
</dbReference>
<organism evidence="1 2">
    <name type="scientific">Monosiga brevicollis</name>
    <name type="common">Choanoflagellate</name>
    <dbReference type="NCBI Taxonomy" id="81824"/>
    <lineage>
        <taxon>Eukaryota</taxon>
        <taxon>Choanoflagellata</taxon>
        <taxon>Craspedida</taxon>
        <taxon>Salpingoecidae</taxon>
        <taxon>Monosiga</taxon>
    </lineage>
</organism>
<dbReference type="PANTHER" id="PTHR14303">
    <property type="entry name" value="DNA POLYMERASE DELTA SUBUNIT 4"/>
    <property type="match status" value="1"/>
</dbReference>